<evidence type="ECO:0000256" key="12">
    <source>
        <dbReference type="ARBA" id="ARBA00022737"/>
    </source>
</evidence>
<evidence type="ECO:0000256" key="3">
    <source>
        <dbReference type="ARBA" id="ARBA00004236"/>
    </source>
</evidence>
<dbReference type="SMART" id="SM00327">
    <property type="entry name" value="VWA"/>
    <property type="match status" value="1"/>
</dbReference>
<dbReference type="Pfam" id="PF13516">
    <property type="entry name" value="LRR_6"/>
    <property type="match status" value="1"/>
</dbReference>
<dbReference type="GO" id="GO:0016477">
    <property type="term" value="P:cell migration"/>
    <property type="evidence" value="ECO:0007669"/>
    <property type="project" value="TreeGrafter"/>
</dbReference>
<dbReference type="InterPro" id="IPR001611">
    <property type="entry name" value="Leu-rich_rpt"/>
</dbReference>
<evidence type="ECO:0000256" key="1">
    <source>
        <dbReference type="ARBA" id="ARBA00004132"/>
    </source>
</evidence>
<dbReference type="FunFam" id="2.60.40.150:FF:000126">
    <property type="entry name" value="Copine 6"/>
    <property type="match status" value="1"/>
</dbReference>
<evidence type="ECO:0000256" key="15">
    <source>
        <dbReference type="ARBA" id="ARBA00022837"/>
    </source>
</evidence>
<keyword evidence="8" id="KW-1003">Cell membrane</keyword>
<evidence type="ECO:0000256" key="11">
    <source>
        <dbReference type="ARBA" id="ARBA00022723"/>
    </source>
</evidence>
<evidence type="ECO:0000256" key="19">
    <source>
        <dbReference type="ARBA" id="ARBA00055337"/>
    </source>
</evidence>
<dbReference type="Gene3D" id="2.60.40.150">
    <property type="entry name" value="C2 domain"/>
    <property type="match status" value="2"/>
</dbReference>
<dbReference type="FunFam" id="3.80.10.10:FF:000009">
    <property type="entry name" value="F-actin-uncapping protein LRRC16A isoform X1"/>
    <property type="match status" value="1"/>
</dbReference>
<feature type="domain" description="C2" evidence="27">
    <location>
        <begin position="1466"/>
        <end position="1595"/>
    </location>
</feature>
<evidence type="ECO:0000259" key="27">
    <source>
        <dbReference type="PROSITE" id="PS50004"/>
    </source>
</evidence>
<evidence type="ECO:0000313" key="28">
    <source>
        <dbReference type="EMBL" id="MXQ91942.1"/>
    </source>
</evidence>
<keyword evidence="10" id="KW-0433">Leucine-rich repeat</keyword>
<evidence type="ECO:0000256" key="22">
    <source>
        <dbReference type="ARBA" id="ARBA00074838"/>
    </source>
</evidence>
<keyword evidence="9" id="KW-0963">Cytoplasm</keyword>
<comment type="similarity">
    <text evidence="7">Belongs to the copine family.</text>
</comment>
<dbReference type="Gene3D" id="3.80.10.10">
    <property type="entry name" value="Ribonuclease Inhibitor"/>
    <property type="match status" value="1"/>
</dbReference>
<feature type="region of interest" description="Disordered" evidence="26">
    <location>
        <begin position="118"/>
        <end position="151"/>
    </location>
</feature>
<dbReference type="FunFam" id="2.60.40.150:FF:000063">
    <property type="entry name" value="Copine 4"/>
    <property type="match status" value="1"/>
</dbReference>
<evidence type="ECO:0000256" key="18">
    <source>
        <dbReference type="ARBA" id="ARBA00023329"/>
    </source>
</evidence>
<reference evidence="28" key="1">
    <citation type="submission" date="2019-10" db="EMBL/GenBank/DDBJ databases">
        <title>The sequence and de novo assembly of the wild yak genome.</title>
        <authorList>
            <person name="Liu Y."/>
        </authorList>
    </citation>
    <scope>NUCLEOTIDE SEQUENCE [LARGE SCALE GENOMIC DNA]</scope>
    <source>
        <strain evidence="28">WY2019</strain>
    </source>
</reference>
<evidence type="ECO:0000256" key="24">
    <source>
        <dbReference type="ARBA" id="ARBA00080749"/>
    </source>
</evidence>
<evidence type="ECO:0000256" key="4">
    <source>
        <dbReference type="ARBA" id="ARBA00004279"/>
    </source>
</evidence>
<evidence type="ECO:0000256" key="21">
    <source>
        <dbReference type="ARBA" id="ARBA00067147"/>
    </source>
</evidence>
<dbReference type="GO" id="GO:0030136">
    <property type="term" value="C:clathrin-coated vesicle"/>
    <property type="evidence" value="ECO:0007669"/>
    <property type="project" value="UniProtKB-SubCell"/>
</dbReference>
<dbReference type="InterPro" id="IPR036465">
    <property type="entry name" value="vWFA_dom_sf"/>
</dbReference>
<evidence type="ECO:0000256" key="20">
    <source>
        <dbReference type="ARBA" id="ARBA00063842"/>
    </source>
</evidence>
<dbReference type="Proteomes" id="UP000322234">
    <property type="component" value="Unassembled WGS sequence"/>
</dbReference>
<dbReference type="SUPFAM" id="SSF52047">
    <property type="entry name" value="RNI-like"/>
    <property type="match status" value="2"/>
</dbReference>
<dbReference type="SMART" id="SM00368">
    <property type="entry name" value="LRR_RI"/>
    <property type="match status" value="4"/>
</dbReference>
<feature type="region of interest" description="Disordered" evidence="26">
    <location>
        <begin position="872"/>
        <end position="910"/>
    </location>
</feature>
<dbReference type="Gene3D" id="2.30.29.30">
    <property type="entry name" value="Pleckstrin-homology domain (PH domain)/Phosphotyrosine-binding domain (PTB)"/>
    <property type="match status" value="1"/>
</dbReference>
<feature type="region of interest" description="Disordered" evidence="26">
    <location>
        <begin position="979"/>
        <end position="1011"/>
    </location>
</feature>
<feature type="region of interest" description="Disordered" evidence="26">
    <location>
        <begin position="1024"/>
        <end position="1343"/>
    </location>
</feature>
<dbReference type="Pfam" id="PF00168">
    <property type="entry name" value="C2"/>
    <property type="match status" value="2"/>
</dbReference>
<evidence type="ECO:0000256" key="6">
    <source>
        <dbReference type="ARBA" id="ARBA00007298"/>
    </source>
</evidence>
<evidence type="ECO:0000256" key="13">
    <source>
        <dbReference type="ARBA" id="ARBA00022753"/>
    </source>
</evidence>
<dbReference type="GO" id="GO:0030027">
    <property type="term" value="C:lamellipodium"/>
    <property type="evidence" value="ECO:0007669"/>
    <property type="project" value="TreeGrafter"/>
</dbReference>
<dbReference type="InterPro" id="IPR002035">
    <property type="entry name" value="VWF_A"/>
</dbReference>
<dbReference type="CDD" id="cd04048">
    <property type="entry name" value="C2A_Copine"/>
    <property type="match status" value="1"/>
</dbReference>
<dbReference type="Pfam" id="PF17888">
    <property type="entry name" value="Carm_PH"/>
    <property type="match status" value="1"/>
</dbReference>
<evidence type="ECO:0000256" key="26">
    <source>
        <dbReference type="SAM" id="MobiDB-lite"/>
    </source>
</evidence>
<dbReference type="GO" id="GO:0034315">
    <property type="term" value="P:regulation of Arp2/3 complex-mediated actin nucleation"/>
    <property type="evidence" value="ECO:0007669"/>
    <property type="project" value="TreeGrafter"/>
</dbReference>
<comment type="similarity">
    <text evidence="6">Belongs to the CARMIL family.</text>
</comment>
<keyword evidence="14" id="KW-0221">Differentiation</keyword>
<dbReference type="GO" id="GO:0046872">
    <property type="term" value="F:metal ion binding"/>
    <property type="evidence" value="ECO:0007669"/>
    <property type="project" value="UniProtKB-KW"/>
</dbReference>
<keyword evidence="18" id="KW-0968">Cytoplasmic vesicle</keyword>
<organism evidence="28 29">
    <name type="scientific">Bos mutus</name>
    <name type="common">wild yak</name>
    <dbReference type="NCBI Taxonomy" id="72004"/>
    <lineage>
        <taxon>Eukaryota</taxon>
        <taxon>Metazoa</taxon>
        <taxon>Chordata</taxon>
        <taxon>Craniata</taxon>
        <taxon>Vertebrata</taxon>
        <taxon>Euteleostomi</taxon>
        <taxon>Mammalia</taxon>
        <taxon>Eutheria</taxon>
        <taxon>Laurasiatheria</taxon>
        <taxon>Artiodactyla</taxon>
        <taxon>Ruminantia</taxon>
        <taxon>Pecora</taxon>
        <taxon>Bovidae</taxon>
        <taxon>Bovinae</taxon>
        <taxon>Bos</taxon>
    </lineage>
</organism>
<keyword evidence="12" id="KW-0677">Repeat</keyword>
<evidence type="ECO:0000256" key="17">
    <source>
        <dbReference type="ARBA" id="ARBA00023273"/>
    </source>
</evidence>
<feature type="compositionally biased region" description="Basic and acidic residues" evidence="26">
    <location>
        <begin position="1320"/>
        <end position="1332"/>
    </location>
</feature>
<dbReference type="GO" id="GO:0005768">
    <property type="term" value="C:endosome"/>
    <property type="evidence" value="ECO:0007669"/>
    <property type="project" value="UniProtKB-SubCell"/>
</dbReference>
<protein>
    <recommendedName>
        <fullName evidence="21">Capping protein, Arp2/3 and myosin-I linker protein 3</fullName>
    </recommendedName>
    <alternativeName>
        <fullName evidence="24">Capping protein regulator and myosin 1 linker protein 3</fullName>
    </alternativeName>
    <alternativeName>
        <fullName evidence="25">Copine VI</fullName>
    </alternativeName>
    <alternativeName>
        <fullName evidence="22">Copine-6</fullName>
    </alternativeName>
    <alternativeName>
        <fullName evidence="23">Leucine-rich repeat-containing protein 16B</fullName>
    </alternativeName>
</protein>
<name>A0A6B0RQV5_9CETA</name>
<keyword evidence="15" id="KW-0106">Calcium</keyword>
<dbReference type="PROSITE" id="PS50004">
    <property type="entry name" value="C2"/>
    <property type="match status" value="2"/>
</dbReference>
<comment type="function">
    <text evidence="19">Calcium-dependent phospholipid-binding protein that plays a role in calcium-mediated intracellular processes. Binds phospholipid membranes in a calcium-dependent manner. Plays a role in dendrite formation by melanocytes.</text>
</comment>
<feature type="compositionally biased region" description="Basic and acidic residues" evidence="26">
    <location>
        <begin position="1191"/>
        <end position="1201"/>
    </location>
</feature>
<dbReference type="SUPFAM" id="SSF53300">
    <property type="entry name" value="vWA-like"/>
    <property type="match status" value="1"/>
</dbReference>
<evidence type="ECO:0000256" key="10">
    <source>
        <dbReference type="ARBA" id="ARBA00022614"/>
    </source>
</evidence>
<evidence type="ECO:0000256" key="5">
    <source>
        <dbReference type="ARBA" id="ARBA00004484"/>
    </source>
</evidence>
<evidence type="ECO:0000256" key="25">
    <source>
        <dbReference type="ARBA" id="ARBA00081684"/>
    </source>
</evidence>
<dbReference type="InterPro" id="IPR032675">
    <property type="entry name" value="LRR_dom_sf"/>
</dbReference>
<dbReference type="PANTHER" id="PTHR24112">
    <property type="entry name" value="LEUCINE-RICH REPEAT, ISOFORM F-RELATED"/>
    <property type="match status" value="1"/>
</dbReference>
<evidence type="ECO:0000256" key="9">
    <source>
        <dbReference type="ARBA" id="ARBA00022490"/>
    </source>
</evidence>
<dbReference type="InterPro" id="IPR010734">
    <property type="entry name" value="Copine_C"/>
</dbReference>
<dbReference type="PANTHER" id="PTHR24112:SF43">
    <property type="entry name" value="CAPPING PROTEIN, ARP2_3 AND MYOSIN-I LINKER PROTEIN 3"/>
    <property type="match status" value="1"/>
</dbReference>
<comment type="subcellular location">
    <subcellularLocation>
        <location evidence="3">Cell membrane</location>
    </subcellularLocation>
    <subcellularLocation>
        <location evidence="4">Cell projection</location>
        <location evidence="4">Dendrite</location>
    </subcellularLocation>
    <subcellularLocation>
        <location evidence="1">Cytoplasmic vesicle</location>
        <location evidence="1">Clathrin-coated vesicle</location>
    </subcellularLocation>
    <subcellularLocation>
        <location evidence="2">Endosome</location>
    </subcellularLocation>
    <subcellularLocation>
        <location evidence="5">Perikaryon</location>
    </subcellularLocation>
</comment>
<keyword evidence="29" id="KW-1185">Reference proteome</keyword>
<dbReference type="InterPro" id="IPR031943">
    <property type="entry name" value="CARMIL_C"/>
</dbReference>
<keyword evidence="16" id="KW-0472">Membrane</keyword>
<evidence type="ECO:0000256" key="23">
    <source>
        <dbReference type="ARBA" id="ARBA00076445"/>
    </source>
</evidence>
<feature type="compositionally biased region" description="Low complexity" evidence="26">
    <location>
        <begin position="138"/>
        <end position="151"/>
    </location>
</feature>
<keyword evidence="13" id="KW-0967">Endosome</keyword>
<evidence type="ECO:0000313" key="29">
    <source>
        <dbReference type="Proteomes" id="UP000322234"/>
    </source>
</evidence>
<comment type="caution">
    <text evidence="28">The sequence shown here is derived from an EMBL/GenBank/DDBJ whole genome shotgun (WGS) entry which is preliminary data.</text>
</comment>
<feature type="domain" description="C2" evidence="27">
    <location>
        <begin position="1331"/>
        <end position="1459"/>
    </location>
</feature>
<dbReference type="InterPro" id="IPR051279">
    <property type="entry name" value="PP1-Reg/Actin-Interact_Protein"/>
</dbReference>
<dbReference type="GO" id="GO:0043204">
    <property type="term" value="C:perikaryon"/>
    <property type="evidence" value="ECO:0007669"/>
    <property type="project" value="UniProtKB-SubCell"/>
</dbReference>
<dbReference type="SMART" id="SM00239">
    <property type="entry name" value="C2"/>
    <property type="match status" value="2"/>
</dbReference>
<dbReference type="CDD" id="cd04047">
    <property type="entry name" value="C2B_Copine"/>
    <property type="match status" value="1"/>
</dbReference>
<keyword evidence="11" id="KW-0479">Metal-binding</keyword>
<dbReference type="FunFam" id="2.30.29.30:FF:000266">
    <property type="entry name" value="Capping protein, Arp2/3 and myosin-I linker protein 3"/>
    <property type="match status" value="1"/>
</dbReference>
<dbReference type="Pfam" id="PF16000">
    <property type="entry name" value="CARMIL_C"/>
    <property type="match status" value="1"/>
</dbReference>
<sequence length="1956" mass="214576">MAKSSAELTRELQDSIRRCLSQGAVLQQHRVKLETKPKKFEDRVLALTSWRLHLFPLKVPAKVESSFNVLEIRAFNTLSQNQILVETERGMVSMRLPSAESVDQVTRHVSSALSKVCPGPGSLIRRGNADTPDGPRDTSPNSETSTSTTHSVCGGFSETYAALCDYNGLHCREEVQWDVDTIYHAEDNREFNLLDFSHLESRDLALMVAALAYNQWFTKLYCKDLRLGSEVLEQVLHTLSKSGSLEELVLDNAGLKTDFVQKLAGVFGENGSCVLHALTLSHNPIEDKGFLSLSQQLLCFPTGLTKLCLAKTAISPRGLQALGQTFGANPAFASSLRYLDLSKNPGLLATDEANALYSFLAQPNALVHLDLAGTDCTIDSLLGALLHGCCSHLTYLNLARNSCSHRKGREAPPAFKQFFSSAYTLSHVNLSATRLPLEALRALLQGLSLNSHLSDLHLDLSSCELRSAGAQALQEQLGAVTCVGSLDLSDNGFDSDLLTLVPALGKNKSLKHLFLGKNFNVKAKTLEEILHKLVQLIQEEDCSLQSLSVADSRLKLRTSILINALGSNTCLAKVDLSGNGMEDIGAKMLSKALQINSSLRTILWDRNNTSALGFLDIARALESNHTLRFMSFPVSDISQAYRSAPERTEDVWQKIQWCLVRNNHSQTCPQEQAFRLQQGLVTSSAEQMLQRLCGRVQEEVRALRLCPLEPVQDELLYARDLIKDAKNSRALFPSLYELGHMLANDGPVRQRLESVASEVSKAVDKELQASPGGRSPVILESMVSLTQELCPVAMRVAEGHNKMLSNVAERVTVPRNFIRGALLEQAGQDIQNKLDEVKLSVVTYLTNSIVDEILQELYHSHKSLARHLAQLRTLSDPPGGPGQGQDLSSRGRGRNHDHEETTDDELGTNIDTMAIKKQKRCRKIRPVSAFISGSPQDMESQLGSLGIPPGWFSGLGSSQPAASGSWEGLSELPTHGYKLRHQTQGRPRPPRTTPPGPGRPSAPVPGTRQENGMATRLDEGLEDFFSRRVMDESSSYPRTLRTLRPGLSEPPLPPLQKKRRRGLPPSPDPPSLGNNSSPCWSPEEESSLLPTFGGSRGPSFRRKTGTEGAEPGEGGQAPGAAQQPRVHGVALPGLGRAKGWSFDGKREGTGPDLEGSVQAWQKRRSSDDAGPGAWKPPPPAQSTKPSFSAMRRAEATWHIAEESAPNHGCQSPSPASQDGEEEKEGAVFPERTVSTRNAKLQDPPLTLKPPKPVAVPRGRRPPQEPGGREEVETGGAAPGMNKPRLQLGSQQDQEEPEIQGPPDPGRRTAPLKPKRTRRAQSCDKLEPDRRQPPDPTEMAWVPEPPAMTLGASRVELRVSCHGLLDRDTLTKPHPCVLLKLHSDEQWVEVERTEVLRSCSSPVFSRVLALEYFFEEKQPLQFHVFDAEDGSTSPRNDTFLGSTECTLGQIVSQTKVTKPLLLKNGKNAGKSTITIVAEEVSGTNDYVQLTFRAHKLDNKDLFSKSDPFMEIYKTNGDQSNQLVWRTEVVKNNLNPSWEPFRLSLHSLCSCDVHRPLKFLVYDYDSSGKHDFIGEFTSTFQEMQEGTANPGQEMQWDCINPKYRDKKKHYKSSGTVVLAQCTVEKVHTFLDYIMGGCQISFTVAIDFTASNGDPRSSQSLHCLSPRQPNHYLQALRAVGGICQDYDSDKRFPAFGFGARIPPNFEVSHDFAINFDPENPECEEISGVIASYRRCLPQIQLYGPTNVAPIINRVAGPAQREQSTGQATKYSVLLVLTDGVVSDMAETRTAIVRASRLPMSIIIVGVGNADFSDMRLLDGDDGTLRCPRGVPAARDIVQFVPFRDFKDVSARSPLPAEGLLSSSCPPDLTHLSHLIEVPRKSRIQLATRSPAPHLSPAFSHSTSPNHFLTLTPTQASPSALAKCVLAEVPRQVVEYYASQGISPGAPRPCTPAMTPSPSP</sequence>
<dbReference type="SUPFAM" id="SSF49562">
    <property type="entry name" value="C2 domain (Calcium/lipid-binding domain, CaLB)"/>
    <property type="match status" value="2"/>
</dbReference>
<dbReference type="GO" id="GO:0030425">
    <property type="term" value="C:dendrite"/>
    <property type="evidence" value="ECO:0007669"/>
    <property type="project" value="UniProtKB-SubCell"/>
</dbReference>
<dbReference type="EMBL" id="VBQZ03000076">
    <property type="protein sequence ID" value="MXQ91942.1"/>
    <property type="molecule type" value="Genomic_DNA"/>
</dbReference>
<feature type="compositionally biased region" description="Pro residues" evidence="26">
    <location>
        <begin position="990"/>
        <end position="1003"/>
    </location>
</feature>
<dbReference type="InterPro" id="IPR000008">
    <property type="entry name" value="C2_dom"/>
</dbReference>
<accession>A0A6B0RQV5</accession>
<dbReference type="GO" id="GO:0030154">
    <property type="term" value="P:cell differentiation"/>
    <property type="evidence" value="ECO:0007669"/>
    <property type="project" value="UniProtKB-KW"/>
</dbReference>
<dbReference type="GO" id="GO:0005886">
    <property type="term" value="C:plasma membrane"/>
    <property type="evidence" value="ECO:0007669"/>
    <property type="project" value="UniProtKB-SubCell"/>
</dbReference>
<evidence type="ECO:0000256" key="14">
    <source>
        <dbReference type="ARBA" id="ARBA00022782"/>
    </source>
</evidence>
<keyword evidence="17" id="KW-0966">Cell projection</keyword>
<comment type="subunit">
    <text evidence="20">Interacts (via second C2 domain) with OS9 (via C-terminus); this interaction occurs in a calcium-dependent manner in vitro. May interact with NECAB1.</text>
</comment>
<dbReference type="InterPro" id="IPR041245">
    <property type="entry name" value="CARMIL_PH"/>
</dbReference>
<evidence type="ECO:0000256" key="8">
    <source>
        <dbReference type="ARBA" id="ARBA00022475"/>
    </source>
</evidence>
<evidence type="ECO:0000256" key="16">
    <source>
        <dbReference type="ARBA" id="ARBA00023136"/>
    </source>
</evidence>
<dbReference type="InterPro" id="IPR011993">
    <property type="entry name" value="PH-like_dom_sf"/>
</dbReference>
<dbReference type="InterPro" id="IPR037768">
    <property type="entry name" value="C2B_Copine"/>
</dbReference>
<evidence type="ECO:0000256" key="2">
    <source>
        <dbReference type="ARBA" id="ARBA00004177"/>
    </source>
</evidence>
<gene>
    <name evidence="28" type="ORF">E5288_WYG019636</name>
</gene>
<feature type="compositionally biased region" description="Low complexity" evidence="26">
    <location>
        <begin position="1071"/>
        <end position="1081"/>
    </location>
</feature>
<dbReference type="Pfam" id="PF07002">
    <property type="entry name" value="Copine"/>
    <property type="match status" value="1"/>
</dbReference>
<proteinExistence type="inferred from homology"/>
<dbReference type="InterPro" id="IPR035892">
    <property type="entry name" value="C2_domain_sf"/>
</dbReference>
<evidence type="ECO:0000256" key="7">
    <source>
        <dbReference type="ARBA" id="ARBA00009048"/>
    </source>
</evidence>